<feature type="chain" id="PRO_5043967448" description="Lipid-binding serum glycoprotein N-terminal domain-containing protein" evidence="1">
    <location>
        <begin position="23"/>
        <end position="308"/>
    </location>
</feature>
<accession>A0AAV8VXJ7</accession>
<keyword evidence="3" id="KW-1185">Reference proteome</keyword>
<evidence type="ECO:0000313" key="3">
    <source>
        <dbReference type="Proteomes" id="UP001159042"/>
    </source>
</evidence>
<dbReference type="AlphaFoldDB" id="A0AAV8VXJ7"/>
<name>A0AAV8VXJ7_9CUCU</name>
<evidence type="ECO:0008006" key="4">
    <source>
        <dbReference type="Google" id="ProtNLM"/>
    </source>
</evidence>
<reference evidence="2 3" key="1">
    <citation type="journal article" date="2023" name="Insect Mol. Biol.">
        <title>Genome sequencing provides insights into the evolution of gene families encoding plant cell wall-degrading enzymes in longhorned beetles.</title>
        <authorList>
            <person name="Shin N.R."/>
            <person name="Okamura Y."/>
            <person name="Kirsch R."/>
            <person name="Pauchet Y."/>
        </authorList>
    </citation>
    <scope>NUCLEOTIDE SEQUENCE [LARGE SCALE GENOMIC DNA]</scope>
    <source>
        <strain evidence="2">EAD_L_NR</strain>
    </source>
</reference>
<evidence type="ECO:0000256" key="1">
    <source>
        <dbReference type="SAM" id="SignalP"/>
    </source>
</evidence>
<protein>
    <recommendedName>
        <fullName evidence="4">Lipid-binding serum glycoprotein N-terminal domain-containing protein</fullName>
    </recommendedName>
</protein>
<feature type="signal peptide" evidence="1">
    <location>
        <begin position="1"/>
        <end position="22"/>
    </location>
</feature>
<sequence length="308" mass="34091">MVHLRLLILVFIIALAIQTEKADGSLSLAPILEIGVRFVLLNLKRMGSITLLEDSTISIPESIKNISIGTIHLKSTQISGFETLTIVKIAAKDVDSTENTTKTNLCVSLLIDKIAFSTNYNADVGIIDEIPLYGLGDVKLAASDVDFSLCLNINIDEDFSDLSVDGLTLNLRLHDSPSSITGFWKSNEASDLVTAIINILEKFVCMWLDYEKDCFSCIISPVIQYVINSILPNNIDNKLDIKCSCLEEMFSKKSQIENLWNGLLQSYNEGTVISMINSVNKEHIKEGIQQIQSGVSKILYNEGVRLEL</sequence>
<organism evidence="2 3">
    <name type="scientific">Exocentrus adspersus</name>
    <dbReference type="NCBI Taxonomy" id="1586481"/>
    <lineage>
        <taxon>Eukaryota</taxon>
        <taxon>Metazoa</taxon>
        <taxon>Ecdysozoa</taxon>
        <taxon>Arthropoda</taxon>
        <taxon>Hexapoda</taxon>
        <taxon>Insecta</taxon>
        <taxon>Pterygota</taxon>
        <taxon>Neoptera</taxon>
        <taxon>Endopterygota</taxon>
        <taxon>Coleoptera</taxon>
        <taxon>Polyphaga</taxon>
        <taxon>Cucujiformia</taxon>
        <taxon>Chrysomeloidea</taxon>
        <taxon>Cerambycidae</taxon>
        <taxon>Lamiinae</taxon>
        <taxon>Acanthocinini</taxon>
        <taxon>Exocentrus</taxon>
    </lineage>
</organism>
<dbReference type="Proteomes" id="UP001159042">
    <property type="component" value="Unassembled WGS sequence"/>
</dbReference>
<keyword evidence="1" id="KW-0732">Signal</keyword>
<proteinExistence type="predicted"/>
<dbReference type="EMBL" id="JANEYG010000026">
    <property type="protein sequence ID" value="KAJ8918371.1"/>
    <property type="molecule type" value="Genomic_DNA"/>
</dbReference>
<gene>
    <name evidence="2" type="ORF">NQ315_008065</name>
</gene>
<comment type="caution">
    <text evidence="2">The sequence shown here is derived from an EMBL/GenBank/DDBJ whole genome shotgun (WGS) entry which is preliminary data.</text>
</comment>
<evidence type="ECO:0000313" key="2">
    <source>
        <dbReference type="EMBL" id="KAJ8918371.1"/>
    </source>
</evidence>